<dbReference type="Pfam" id="PF09997">
    <property type="entry name" value="DUF2238"/>
    <property type="match status" value="1"/>
</dbReference>
<proteinExistence type="predicted"/>
<evidence type="ECO:0000313" key="2">
    <source>
        <dbReference type="EMBL" id="OGN07852.1"/>
    </source>
</evidence>
<sequence>MRIRTNVIILGILFISAYAGNYLGLGDRFWWLDVALHFLGGFFIAVLIREYYKSHLEKMAKPVRILFLVASVALVGLLWEFYEYLVWTFFDRFPQWDLFNIGFDLPDYFDALSDLLMDLLGTIALVLLNKKSD</sequence>
<accession>A0A1F8F3Z2</accession>
<dbReference type="Proteomes" id="UP000178023">
    <property type="component" value="Unassembled WGS sequence"/>
</dbReference>
<comment type="caution">
    <text evidence="2">The sequence shown here is derived from an EMBL/GenBank/DDBJ whole genome shotgun (WGS) entry which is preliminary data.</text>
</comment>
<dbReference type="EMBL" id="MGJL01000017">
    <property type="protein sequence ID" value="OGN07852.1"/>
    <property type="molecule type" value="Genomic_DNA"/>
</dbReference>
<feature type="transmembrane region" description="Helical" evidence="1">
    <location>
        <begin position="108"/>
        <end position="128"/>
    </location>
</feature>
<organism evidence="2 3">
    <name type="scientific">Candidatus Yanofskybacteria bacterium RIFCSPHIGHO2_01_FULL_45_42</name>
    <dbReference type="NCBI Taxonomy" id="1802671"/>
    <lineage>
        <taxon>Bacteria</taxon>
        <taxon>Candidatus Yanofskyibacteriota</taxon>
    </lineage>
</organism>
<reference evidence="2 3" key="1">
    <citation type="journal article" date="2016" name="Nat. Commun.">
        <title>Thousands of microbial genomes shed light on interconnected biogeochemical processes in an aquifer system.</title>
        <authorList>
            <person name="Anantharaman K."/>
            <person name="Brown C.T."/>
            <person name="Hug L.A."/>
            <person name="Sharon I."/>
            <person name="Castelle C.J."/>
            <person name="Probst A.J."/>
            <person name="Thomas B.C."/>
            <person name="Singh A."/>
            <person name="Wilkins M.J."/>
            <person name="Karaoz U."/>
            <person name="Brodie E.L."/>
            <person name="Williams K.H."/>
            <person name="Hubbard S.S."/>
            <person name="Banfield J.F."/>
        </authorList>
    </citation>
    <scope>NUCLEOTIDE SEQUENCE [LARGE SCALE GENOMIC DNA]</scope>
</reference>
<keyword evidence="1" id="KW-0812">Transmembrane</keyword>
<keyword evidence="1" id="KW-1133">Transmembrane helix</keyword>
<feature type="transmembrane region" description="Helical" evidence="1">
    <location>
        <begin position="29"/>
        <end position="51"/>
    </location>
</feature>
<evidence type="ECO:0000313" key="3">
    <source>
        <dbReference type="Proteomes" id="UP000178023"/>
    </source>
</evidence>
<dbReference type="InterPro" id="IPR014509">
    <property type="entry name" value="YjdF-like"/>
</dbReference>
<dbReference type="AlphaFoldDB" id="A0A1F8F3Z2"/>
<protein>
    <submittedName>
        <fullName evidence="2">Uncharacterized protein</fullName>
    </submittedName>
</protein>
<evidence type="ECO:0000256" key="1">
    <source>
        <dbReference type="SAM" id="Phobius"/>
    </source>
</evidence>
<gene>
    <name evidence="2" type="ORF">A2750_00160</name>
</gene>
<keyword evidence="1" id="KW-0472">Membrane</keyword>
<feature type="transmembrane region" description="Helical" evidence="1">
    <location>
        <begin position="63"/>
        <end position="82"/>
    </location>
</feature>
<name>A0A1F8F3Z2_9BACT</name>